<keyword evidence="1" id="KW-1133">Transmembrane helix</keyword>
<gene>
    <name evidence="2" type="ORF">WDS16_21010</name>
</gene>
<dbReference type="Proteomes" id="UP001432000">
    <property type="component" value="Chromosome"/>
</dbReference>
<proteinExistence type="predicted"/>
<keyword evidence="1" id="KW-0472">Membrane</keyword>
<protein>
    <submittedName>
        <fullName evidence="2">Uncharacterized protein</fullName>
    </submittedName>
</protein>
<sequence length="187" mass="20136">MALATMGVRAALRTVQDSSGTPDHRPTVVVDTIAYDQADGDAAPEGTLKKQVGGSAKFLESLEAWIPAEVIALFVFGTGFANVLTNAWYYEFTLLAACILITVVYAYLSVTEAHKRRSIGDKAKMKNKPVTTVFIAVVAFIVWWSATPGTWLTTDMGVPTFFPSIVLAVSVLLIPKIAEKLGVEPAK</sequence>
<dbReference type="EMBL" id="CP147846">
    <property type="protein sequence ID" value="WXG67680.1"/>
    <property type="molecule type" value="Genomic_DNA"/>
</dbReference>
<feature type="transmembrane region" description="Helical" evidence="1">
    <location>
        <begin position="129"/>
        <end position="146"/>
    </location>
</feature>
<organism evidence="2 3">
    <name type="scientific">Rhodococcus sovatensis</name>
    <dbReference type="NCBI Taxonomy" id="1805840"/>
    <lineage>
        <taxon>Bacteria</taxon>
        <taxon>Bacillati</taxon>
        <taxon>Actinomycetota</taxon>
        <taxon>Actinomycetes</taxon>
        <taxon>Mycobacteriales</taxon>
        <taxon>Nocardiaceae</taxon>
        <taxon>Rhodococcus</taxon>
    </lineage>
</organism>
<keyword evidence="3" id="KW-1185">Reference proteome</keyword>
<keyword evidence="1" id="KW-0812">Transmembrane</keyword>
<evidence type="ECO:0000313" key="3">
    <source>
        <dbReference type="Proteomes" id="UP001432000"/>
    </source>
</evidence>
<feature type="transmembrane region" description="Helical" evidence="1">
    <location>
        <begin position="158"/>
        <end position="178"/>
    </location>
</feature>
<feature type="transmembrane region" description="Helical" evidence="1">
    <location>
        <begin position="64"/>
        <end position="81"/>
    </location>
</feature>
<evidence type="ECO:0000256" key="1">
    <source>
        <dbReference type="SAM" id="Phobius"/>
    </source>
</evidence>
<dbReference type="RefSeq" id="WP_338887392.1">
    <property type="nucleotide sequence ID" value="NZ_CP147846.1"/>
</dbReference>
<reference evidence="2 3" key="1">
    <citation type="submission" date="2024-03" db="EMBL/GenBank/DDBJ databases">
        <title>Natural products discovery in diverse microorganisms through a two-stage MS feature dereplication strategy.</title>
        <authorList>
            <person name="Zhang R."/>
        </authorList>
    </citation>
    <scope>NUCLEOTIDE SEQUENCE [LARGE SCALE GENOMIC DNA]</scope>
    <source>
        <strain evidence="2 3">18930</strain>
    </source>
</reference>
<accession>A0ABZ2PF02</accession>
<evidence type="ECO:0000313" key="2">
    <source>
        <dbReference type="EMBL" id="WXG67680.1"/>
    </source>
</evidence>
<name>A0ABZ2PF02_9NOCA</name>
<feature type="transmembrane region" description="Helical" evidence="1">
    <location>
        <begin position="87"/>
        <end position="108"/>
    </location>
</feature>